<dbReference type="AlphaFoldDB" id="A0AAU9CIQ3"/>
<feature type="chain" id="PRO_5043381222" description="F5/8 type C domain-containing protein" evidence="1">
    <location>
        <begin position="23"/>
        <end position="631"/>
    </location>
</feature>
<dbReference type="PROSITE" id="PS50022">
    <property type="entry name" value="FA58C_3"/>
    <property type="match status" value="1"/>
</dbReference>
<keyword evidence="1" id="KW-0732">Signal</keyword>
<accession>A0AAU9CIQ3</accession>
<dbReference type="InterPro" id="IPR008979">
    <property type="entry name" value="Galactose-bd-like_sf"/>
</dbReference>
<dbReference type="InterPro" id="IPR000421">
    <property type="entry name" value="FA58C"/>
</dbReference>
<evidence type="ECO:0000256" key="1">
    <source>
        <dbReference type="SAM" id="SignalP"/>
    </source>
</evidence>
<dbReference type="PROSITE" id="PS51257">
    <property type="entry name" value="PROKAR_LIPOPROTEIN"/>
    <property type="match status" value="1"/>
</dbReference>
<name>A0AAU9CIQ3_9BACT</name>
<sequence>MKNIYKFLILITGTLGFLSACSEDEANLNVPGDDNFGLPTLHVINDLSQYWNRDLFGPKNGFVAFLDTANEQYQTISFPAIRNVNSLGKNVWNVFLNTEQNVPYSASDIANLQEFAETGSVCFFAMNNGAKLDNPNGLTEPFGFTFEAGPVGELGGSIKVANGGSFLKLNQPEEWEVLASSSNKPVVAVKTVGGKLVLASGVDLFSGEMPENIQLYKSQMKKIAEGSPTFLSATPINKQDTPASLSTDELNIRANTYVSDLVPGVKDKLDKILPEIAEITQIDKGEGALSIRLIPSEKGAQINSDEIVIGINPETIASDEAGLLVQLGFGAYAWSYGYQENPLSLEALALFTSVKAVEGLGYSGLSERFLDPIISQAKAHPDFQAYDPMTMSAEELGAYPSYLGKGKMLGILAEMESKYGADLVGKYHEKLKNDIPSMFLANPNNLAWVWGDVAEDKDGVLALFENTGYAVNPDLITVPGSYAEAMLDGSGFGISVPSTQQGKPSNIFDGVTSSLWHSSWSNPNPYPHHIDVDMQASHEVAYFRYLPRHNNSDHIAEARFFVSEDGKDWGDPVAYFEWRKPSNKNWKTIYCEKFKKGRFVRLAIYEFRRSNKPRNFSNINELEIHVKQASE</sequence>
<dbReference type="SUPFAM" id="SSF49785">
    <property type="entry name" value="Galactose-binding domain-like"/>
    <property type="match status" value="1"/>
</dbReference>
<evidence type="ECO:0000259" key="2">
    <source>
        <dbReference type="PROSITE" id="PS50022"/>
    </source>
</evidence>
<organism evidence="3 4">
    <name type="scientific">Fulvitalea axinellae</name>
    <dbReference type="NCBI Taxonomy" id="1182444"/>
    <lineage>
        <taxon>Bacteria</taxon>
        <taxon>Pseudomonadati</taxon>
        <taxon>Bacteroidota</taxon>
        <taxon>Cytophagia</taxon>
        <taxon>Cytophagales</taxon>
        <taxon>Persicobacteraceae</taxon>
        <taxon>Fulvitalea</taxon>
    </lineage>
</organism>
<dbReference type="EMBL" id="AP025314">
    <property type="protein sequence ID" value="BDD09958.1"/>
    <property type="molecule type" value="Genomic_DNA"/>
</dbReference>
<dbReference type="Pfam" id="PF00754">
    <property type="entry name" value="F5_F8_type_C"/>
    <property type="match status" value="1"/>
</dbReference>
<gene>
    <name evidence="3" type="ORF">FUAX_23900</name>
</gene>
<dbReference type="Gene3D" id="2.60.120.260">
    <property type="entry name" value="Galactose-binding domain-like"/>
    <property type="match status" value="1"/>
</dbReference>
<evidence type="ECO:0000313" key="3">
    <source>
        <dbReference type="EMBL" id="BDD09958.1"/>
    </source>
</evidence>
<feature type="domain" description="F5/8 type C" evidence="2">
    <location>
        <begin position="470"/>
        <end position="569"/>
    </location>
</feature>
<evidence type="ECO:0000313" key="4">
    <source>
        <dbReference type="Proteomes" id="UP001348817"/>
    </source>
</evidence>
<dbReference type="RefSeq" id="WP_338391542.1">
    <property type="nucleotide sequence ID" value="NZ_AP025314.1"/>
</dbReference>
<keyword evidence="4" id="KW-1185">Reference proteome</keyword>
<proteinExistence type="predicted"/>
<protein>
    <recommendedName>
        <fullName evidence="2">F5/8 type C domain-containing protein</fullName>
    </recommendedName>
</protein>
<dbReference type="KEGG" id="fax:FUAX_23900"/>
<feature type="signal peptide" evidence="1">
    <location>
        <begin position="1"/>
        <end position="22"/>
    </location>
</feature>
<dbReference type="Proteomes" id="UP001348817">
    <property type="component" value="Chromosome"/>
</dbReference>
<reference evidence="3 4" key="1">
    <citation type="submission" date="2021-12" db="EMBL/GenBank/DDBJ databases">
        <title>Genome sequencing of bacteria with rrn-lacking chromosome and rrn-plasmid.</title>
        <authorList>
            <person name="Anda M."/>
            <person name="Iwasaki W."/>
        </authorList>
    </citation>
    <scope>NUCLEOTIDE SEQUENCE [LARGE SCALE GENOMIC DNA]</scope>
    <source>
        <strain evidence="3 4">DSM 100852</strain>
    </source>
</reference>